<evidence type="ECO:0000313" key="1">
    <source>
        <dbReference type="EMBL" id="EAT13038.1"/>
    </source>
</evidence>
<reference evidence="1 2" key="1">
    <citation type="submission" date="2006-03" db="EMBL/GenBank/DDBJ databases">
        <authorList>
            <person name="Pinhassi J."/>
            <person name="Pedros-Alio C."/>
            <person name="Ferriera S."/>
            <person name="Johnson J."/>
            <person name="Kravitz S."/>
            <person name="Halpern A."/>
            <person name="Remington K."/>
            <person name="Beeson K."/>
            <person name="Tran B."/>
            <person name="Rogers Y.-H."/>
            <person name="Friedman R."/>
            <person name="Venter J.C."/>
        </authorList>
    </citation>
    <scope>NUCLEOTIDE SEQUENCE [LARGE SCALE GENOMIC DNA]</scope>
    <source>
        <strain evidence="1 2">RED65</strain>
    </source>
</reference>
<dbReference type="AlphaFoldDB" id="Q1N427"/>
<protein>
    <submittedName>
        <fullName evidence="1">Uncharacterized protein</fullName>
    </submittedName>
</protein>
<accession>Q1N427</accession>
<name>Q1N427_9GAMM</name>
<organism evidence="1 2">
    <name type="scientific">Bermanella marisrubri</name>
    <dbReference type="NCBI Taxonomy" id="207949"/>
    <lineage>
        <taxon>Bacteria</taxon>
        <taxon>Pseudomonadati</taxon>
        <taxon>Pseudomonadota</taxon>
        <taxon>Gammaproteobacteria</taxon>
        <taxon>Oceanospirillales</taxon>
        <taxon>Oceanospirillaceae</taxon>
        <taxon>Bermanella</taxon>
    </lineage>
</organism>
<dbReference type="HOGENOM" id="CLU_3380733_0_0_6"/>
<dbReference type="Proteomes" id="UP000004263">
    <property type="component" value="Unassembled WGS sequence"/>
</dbReference>
<keyword evidence="2" id="KW-1185">Reference proteome</keyword>
<comment type="caution">
    <text evidence="1">The sequence shown here is derived from an EMBL/GenBank/DDBJ whole genome shotgun (WGS) entry which is preliminary data.</text>
</comment>
<gene>
    <name evidence="1" type="ORF">RED65_15117</name>
</gene>
<sequence>MDIHKGGKDTEVEKYIKWRLSYPLEYVYIEGNN</sequence>
<evidence type="ECO:0000313" key="2">
    <source>
        <dbReference type="Proteomes" id="UP000004263"/>
    </source>
</evidence>
<dbReference type="EMBL" id="AAQH01000003">
    <property type="protein sequence ID" value="EAT13038.1"/>
    <property type="molecule type" value="Genomic_DNA"/>
</dbReference>
<proteinExistence type="predicted"/>